<keyword evidence="10 14" id="KW-1133">Transmembrane helix</keyword>
<dbReference type="OrthoDB" id="4769at2759"/>
<evidence type="ECO:0000256" key="12">
    <source>
        <dbReference type="ARBA" id="ARBA00044727"/>
    </source>
</evidence>
<keyword evidence="7 15" id="KW-0808">Transferase</keyword>
<name>A0A511KLD3_RHOTO</name>
<comment type="catalytic activity">
    <reaction evidence="13">
        <text>an alpha-D-Glc-(1-&gt;3)-alpha-D-Glc-(1-&gt;3)-alpha-D-Man-(1-&gt;2)-alpha-D-Man-(1-&gt;2)-alpha-D-Man-(1-&gt;3)-[alpha-D-Man-(1-&gt;2)-alpha-D-Man-(1-&gt;3)-[alpha-D-Man-(1-&gt;2)-alpha-D-Man-(1-&gt;6)]-alpha-D-Man-(1-&gt;6)]-beta-D-Man-(1-&gt;4)-beta-D-GlcNAc-(1-&gt;4)-alpha-D-GlcNAc-diphospho-di-trans,poly-cis-dolichol + a di-trans,poly-cis-dolichyl beta-D-glucosyl phosphate = a alpha-D-Glc-(1-&gt;2)-alpha-D-Glc-(1-&gt;3)-alpha-D-Glc-(1-&gt;3)-alpha-D-Man-(1-&gt;2)-alpha-D-Man-(1-&gt;2)-alpha-D-Man-(1-&gt;3)-[alpha-D-Man-(1-&gt;2)-alpha-D-Man-(1-&gt;3)-[alpha-D-Man-(1-&gt;2)-alpha-D-Man-(1-&gt;6)]-alpha-D-Man-(1-&gt;6)]-beta-D-Man-(1-&gt;4)-beta-D-GlcNAc-(1-&gt;4)-alpha-D-GlcNAc-diphospho-di-trans,poly-cis-dolichol + a di-trans,poly-cis-dolichyl phosphate + H(+)</text>
        <dbReference type="Rhea" id="RHEA:29543"/>
        <dbReference type="Rhea" id="RHEA-COMP:19498"/>
        <dbReference type="Rhea" id="RHEA-COMP:19502"/>
        <dbReference type="Rhea" id="RHEA-COMP:19512"/>
        <dbReference type="Rhea" id="RHEA-COMP:19522"/>
        <dbReference type="ChEBI" id="CHEBI:15378"/>
        <dbReference type="ChEBI" id="CHEBI:57525"/>
        <dbReference type="ChEBI" id="CHEBI:57683"/>
        <dbReference type="ChEBI" id="CHEBI:132522"/>
        <dbReference type="ChEBI" id="CHEBI:132523"/>
        <dbReference type="EC" id="2.4.1.256"/>
    </reaction>
    <physiologicalReaction direction="left-to-right" evidence="13">
        <dbReference type="Rhea" id="RHEA:29544"/>
    </physiologicalReaction>
</comment>
<dbReference type="GO" id="GO:0106073">
    <property type="term" value="F:dolichyl pyrophosphate Glc2Man9GlcNAc2 alpha-1,2-glucosyltransferase activity"/>
    <property type="evidence" value="ECO:0007669"/>
    <property type="project" value="UniProtKB-UniRule"/>
</dbReference>
<keyword evidence="11 14" id="KW-0472">Membrane</keyword>
<dbReference type="InterPro" id="IPR016900">
    <property type="entry name" value="Alg10"/>
</dbReference>
<evidence type="ECO:0000256" key="3">
    <source>
        <dbReference type="ARBA" id="ARBA00010600"/>
    </source>
</evidence>
<reference evidence="15 16" key="1">
    <citation type="submission" date="2019-07" db="EMBL/GenBank/DDBJ databases">
        <title>Rhodotorula toruloides NBRC10032 genome sequencing.</title>
        <authorList>
            <person name="Shida Y."/>
            <person name="Takaku H."/>
            <person name="Ogasawara W."/>
            <person name="Mori K."/>
        </authorList>
    </citation>
    <scope>NUCLEOTIDE SEQUENCE [LARGE SCALE GENOMIC DNA]</scope>
    <source>
        <strain evidence="15 16">NBRC10032</strain>
    </source>
</reference>
<feature type="transmembrane region" description="Helical" evidence="14">
    <location>
        <begin position="423"/>
        <end position="446"/>
    </location>
</feature>
<dbReference type="EMBL" id="BJWK01000014">
    <property type="protein sequence ID" value="GEM11180.1"/>
    <property type="molecule type" value="Genomic_DNA"/>
</dbReference>
<evidence type="ECO:0000256" key="9">
    <source>
        <dbReference type="ARBA" id="ARBA00022824"/>
    </source>
</evidence>
<dbReference type="PIRSF" id="PIRSF028810">
    <property type="entry name" value="Alpha1_2_glucosyltferase_Alg10"/>
    <property type="match status" value="1"/>
</dbReference>
<feature type="transmembrane region" description="Helical" evidence="14">
    <location>
        <begin position="314"/>
        <end position="333"/>
    </location>
</feature>
<feature type="transmembrane region" description="Helical" evidence="14">
    <location>
        <begin position="345"/>
        <end position="369"/>
    </location>
</feature>
<evidence type="ECO:0000256" key="2">
    <source>
        <dbReference type="ARBA" id="ARBA00004922"/>
    </source>
</evidence>
<keyword evidence="6 14" id="KW-0328">Glycosyltransferase</keyword>
<gene>
    <name evidence="15" type="ORF">Rt10032_c14g5197</name>
</gene>
<comment type="similarity">
    <text evidence="3 14">Belongs to the ALG10 glucosyltransferase family.</text>
</comment>
<evidence type="ECO:0000256" key="8">
    <source>
        <dbReference type="ARBA" id="ARBA00022692"/>
    </source>
</evidence>
<comment type="caution">
    <text evidence="14">Lacks conserved residue(s) required for the propagation of feature annotation.</text>
</comment>
<feature type="transmembrane region" description="Helical" evidence="14">
    <location>
        <begin position="255"/>
        <end position="275"/>
    </location>
</feature>
<evidence type="ECO:0000256" key="6">
    <source>
        <dbReference type="ARBA" id="ARBA00022676"/>
    </source>
</evidence>
<dbReference type="PANTHER" id="PTHR12989:SF10">
    <property type="entry name" value="DOL-P-GLC:GLC(2)MAN(9)GLCNAC(2)-PP-DOL ALPHA-1,2-GLUCOSYLTRANSFERASE-RELATED"/>
    <property type="match status" value="1"/>
</dbReference>
<evidence type="ECO:0000313" key="16">
    <source>
        <dbReference type="Proteomes" id="UP000321518"/>
    </source>
</evidence>
<evidence type="ECO:0000256" key="4">
    <source>
        <dbReference type="ARBA" id="ARBA00011967"/>
    </source>
</evidence>
<evidence type="ECO:0000313" key="15">
    <source>
        <dbReference type="EMBL" id="GEM11180.1"/>
    </source>
</evidence>
<dbReference type="GO" id="GO:0005789">
    <property type="term" value="C:endoplasmic reticulum membrane"/>
    <property type="evidence" value="ECO:0007669"/>
    <property type="project" value="UniProtKB-SubCell"/>
</dbReference>
<feature type="transmembrane region" description="Helical" evidence="14">
    <location>
        <begin position="102"/>
        <end position="121"/>
    </location>
</feature>
<dbReference type="Pfam" id="PF04922">
    <property type="entry name" value="DIE2_ALG10"/>
    <property type="match status" value="1"/>
</dbReference>
<feature type="transmembrane region" description="Helical" evidence="14">
    <location>
        <begin position="141"/>
        <end position="169"/>
    </location>
</feature>
<protein>
    <recommendedName>
        <fullName evidence="5 14">Dol-P-Glc:Glc(2)Man(9)GlcNAc(2)-PP-Dol alpha-1,2-glucosyltransferase</fullName>
        <ecNumber evidence="4 14">2.4.1.256</ecNumber>
    </recommendedName>
</protein>
<evidence type="ECO:0000256" key="13">
    <source>
        <dbReference type="ARBA" id="ARBA00048064"/>
    </source>
</evidence>
<organism evidence="15 16">
    <name type="scientific">Rhodotorula toruloides</name>
    <name type="common">Yeast</name>
    <name type="synonym">Rhodosporidium toruloides</name>
    <dbReference type="NCBI Taxonomy" id="5286"/>
    <lineage>
        <taxon>Eukaryota</taxon>
        <taxon>Fungi</taxon>
        <taxon>Dikarya</taxon>
        <taxon>Basidiomycota</taxon>
        <taxon>Pucciniomycotina</taxon>
        <taxon>Microbotryomycetes</taxon>
        <taxon>Sporidiobolales</taxon>
        <taxon>Sporidiobolaceae</taxon>
        <taxon>Rhodotorula</taxon>
    </lineage>
</organism>
<dbReference type="EC" id="2.4.1.256" evidence="4 14"/>
<dbReference type="PANTHER" id="PTHR12989">
    <property type="entry name" value="ALPHA-1,2-GLUCOSYLTRANSFERASE ALG10"/>
    <property type="match status" value="1"/>
</dbReference>
<comment type="pathway">
    <text evidence="2">Protein modification; protein glycosylation.</text>
</comment>
<evidence type="ECO:0000256" key="7">
    <source>
        <dbReference type="ARBA" id="ARBA00022679"/>
    </source>
</evidence>
<dbReference type="GO" id="GO:0006488">
    <property type="term" value="P:dolichol-linked oligosaccharide biosynthetic process"/>
    <property type="evidence" value="ECO:0007669"/>
    <property type="project" value="UniProtKB-UniRule"/>
</dbReference>
<comment type="function">
    <text evidence="12">Dol-P-Glc:Glc(2)Man(9)GlcNAc(2)-PP-Dol alpha-1,2-glucosyltransferase that operates in the biosynthetic pathway of dolichol-linked oligosaccharides, the glycan precursors employed in protein asparagine (N)-glycosylation. The assembly of dolichol-linked oligosaccharides begins on the cytosolic side of the endoplasmic reticulum membrane and finishes in its lumen. The sequential addition of sugars to dolichol pyrophosphate produces dolichol-linked oligosaccharides containing fourteen sugars, including two GlcNAcs, nine mannoses and three glucoses. Once assembled, the oligosaccharide is transferred from the lipid to nascent proteins by oligosaccharyltransferases. In the lumen of the endoplasmic reticulum, adds the third and last glucose residue from dolichyl phosphate glucose (Dol-P-Glc) onto the lipid-linked oligosaccharide intermediate Glc(2)Man(9)GlcNAc(2)-PP-Dol to produce Glc(3)Man(9)GlcNAc(2)-PP-Dol.</text>
</comment>
<evidence type="ECO:0000256" key="14">
    <source>
        <dbReference type="PIRNR" id="PIRNR028810"/>
    </source>
</evidence>
<comment type="caution">
    <text evidence="15">The sequence shown here is derived from an EMBL/GenBank/DDBJ whole genome shotgun (WGS) entry which is preliminary data.</text>
</comment>
<evidence type="ECO:0000256" key="5">
    <source>
        <dbReference type="ARBA" id="ARBA00018512"/>
    </source>
</evidence>
<accession>A0A511KLD3</accession>
<comment type="subcellular location">
    <subcellularLocation>
        <location evidence="1">Endoplasmic reticulum membrane</location>
        <topology evidence="1">Multi-pass membrane protein</topology>
    </subcellularLocation>
</comment>
<keyword evidence="9" id="KW-0256">Endoplasmic reticulum</keyword>
<evidence type="ECO:0000256" key="11">
    <source>
        <dbReference type="ARBA" id="ARBA00023136"/>
    </source>
</evidence>
<dbReference type="AlphaFoldDB" id="A0A511KLD3"/>
<keyword evidence="8 14" id="KW-0812">Transmembrane</keyword>
<feature type="transmembrane region" description="Helical" evidence="14">
    <location>
        <begin position="479"/>
        <end position="498"/>
    </location>
</feature>
<sequence>MPSAPWWTCYTAWVAASVGVAVRINRNVEEPYMDEIFHVYQAQAYCRGDWTYWDPALTTPPGLYLVPAALALAERYLEPILATFPAKIASFDPCSLSSLRTVNLLLSILLPFLYPSLLHHLHTSSGDTRPLRRSYDWEGLVIAMFPLIQWWSWLFYTDMASVVCVLLCWRAALRKRHLSSALLGAVSLLFRQTNIVWVAFVAAQAAIRVLGLPKKEGKSAGKTGIDPLLWDARPVDLVKTPLAVLRVAFTRLPNLAPVIAAYLPVFLAFLAFIRWNGGIVLGESVLVASKTSSLTPLPAGDKQNHIATVHVAQLYYLVAFAGVLFAPLVLMPVRAGCHRVRSACYGLFGSLTHATFSILALAVSCYTIQHYTIAHPFLLADNRHYCFYLWRRVINLRWWTRYALSIGYLTAGRLIYDQLAHAHLMALSTLMLLVGATSAVLIPSPLLEPRYFLLPLLILRLYFSPSTTSFTSLDKRRRLILEAAFYLAIQAACVWLFLQKPFVWDIQVGADGKGHEGRDEREVGRLQRFMW</sequence>
<proteinExistence type="inferred from homology"/>
<evidence type="ECO:0000256" key="10">
    <source>
        <dbReference type="ARBA" id="ARBA00022989"/>
    </source>
</evidence>
<evidence type="ECO:0000256" key="1">
    <source>
        <dbReference type="ARBA" id="ARBA00004477"/>
    </source>
</evidence>
<dbReference type="Proteomes" id="UP000321518">
    <property type="component" value="Unassembled WGS sequence"/>
</dbReference>